<dbReference type="Pfam" id="PF00385">
    <property type="entry name" value="Chromo"/>
    <property type="match status" value="1"/>
</dbReference>
<name>A0A1C7MW71_9FUNG</name>
<dbReference type="CDD" id="cd00024">
    <property type="entry name" value="CD_CSD"/>
    <property type="match status" value="1"/>
</dbReference>
<dbReference type="InParanoid" id="A0A1C7MW71"/>
<keyword evidence="2" id="KW-0539">Nucleus</keyword>
<evidence type="ECO:0000256" key="2">
    <source>
        <dbReference type="ARBA" id="ARBA00023242"/>
    </source>
</evidence>
<dbReference type="SUPFAM" id="SSF54160">
    <property type="entry name" value="Chromo domain-like"/>
    <property type="match status" value="1"/>
</dbReference>
<feature type="compositionally biased region" description="Basic and acidic residues" evidence="4">
    <location>
        <begin position="91"/>
        <end position="100"/>
    </location>
</feature>
<keyword evidence="8" id="KW-1185">Reference proteome</keyword>
<evidence type="ECO:0008006" key="9">
    <source>
        <dbReference type="Google" id="ProtNLM"/>
    </source>
</evidence>
<evidence type="ECO:0000256" key="4">
    <source>
        <dbReference type="SAM" id="MobiDB-lite"/>
    </source>
</evidence>
<dbReference type="InterPro" id="IPR051219">
    <property type="entry name" value="Heterochromatin_chromo-domain"/>
</dbReference>
<comment type="subcellular location">
    <subcellularLocation>
        <location evidence="1">Nucleus</location>
    </subcellularLocation>
</comment>
<dbReference type="Gene3D" id="2.40.50.40">
    <property type="match status" value="2"/>
</dbReference>
<dbReference type="InterPro" id="IPR000953">
    <property type="entry name" value="Chromo/chromo_shadow_dom"/>
</dbReference>
<feature type="short sequence motif" description="TFG box" evidence="3">
    <location>
        <begin position="384"/>
        <end position="404"/>
    </location>
</feature>
<feature type="non-terminal residue" evidence="7">
    <location>
        <position position="404"/>
    </location>
</feature>
<dbReference type="OrthoDB" id="433924at2759"/>
<feature type="domain" description="TFG box profile" evidence="6">
    <location>
        <begin position="384"/>
        <end position="404"/>
    </location>
</feature>
<sequence length="404" mass="46702">MPSTKREKIDSKHHVIDLDADIGFDDDIASLDSDLKALGEKESSPVAEINKSRKEKSSSETTDKYPPRAMRQRTPKLESHPTRSASTQRKVKPEPVKKQEEEEEYEIERIEGHRIFKGKVVTYEIKWKGYPTSQNTTERANTIHADVYDLCAAYWDSLPHITRPSNAPKRTQPNPSPAVENESPNSLENKEAKAVSPKPQETSSPKKRSQANVSTNNKRPRLQEPKQEITPKALSPSPVTRQSSEESEKRTRKRNVESSEEEEEEVYARHVPDYMTELGYRFETEFPKANANWNRDIIKVCVQASPVNPKRILCYAEWNNGKKTIHPMNVAHQKIPQLNDYNSFNHNKAEHILYCIVSSCESKERIEQQQEQQQEQQHHHQGDNRRSRFHEERKLNMETFGQAT</sequence>
<organism evidence="7 8">
    <name type="scientific">Choanephora cucurbitarum</name>
    <dbReference type="NCBI Taxonomy" id="101091"/>
    <lineage>
        <taxon>Eukaryota</taxon>
        <taxon>Fungi</taxon>
        <taxon>Fungi incertae sedis</taxon>
        <taxon>Mucoromycota</taxon>
        <taxon>Mucoromycotina</taxon>
        <taxon>Mucoromycetes</taxon>
        <taxon>Mucorales</taxon>
        <taxon>Mucorineae</taxon>
        <taxon>Choanephoraceae</taxon>
        <taxon>Choanephoroideae</taxon>
        <taxon>Choanephora</taxon>
    </lineage>
</organism>
<feature type="region of interest" description="Disordered" evidence="4">
    <location>
        <begin position="162"/>
        <end position="268"/>
    </location>
</feature>
<protein>
    <recommendedName>
        <fullName evidence="9">Chromo domain-containing protein</fullName>
    </recommendedName>
</protein>
<dbReference type="SMART" id="SM00298">
    <property type="entry name" value="CHROMO"/>
    <property type="match status" value="1"/>
</dbReference>
<feature type="compositionally biased region" description="Basic and acidic residues" evidence="4">
    <location>
        <begin position="376"/>
        <end position="396"/>
    </location>
</feature>
<evidence type="ECO:0000256" key="3">
    <source>
        <dbReference type="PROSITE-ProRule" id="PRU00869"/>
    </source>
</evidence>
<dbReference type="Proteomes" id="UP000093000">
    <property type="component" value="Unassembled WGS sequence"/>
</dbReference>
<dbReference type="STRING" id="101091.A0A1C7MW71"/>
<dbReference type="InterPro" id="IPR023780">
    <property type="entry name" value="Chromo_domain"/>
</dbReference>
<dbReference type="EMBL" id="LUGH01001453">
    <property type="protein sequence ID" value="OBZ81091.1"/>
    <property type="molecule type" value="Genomic_DNA"/>
</dbReference>
<feature type="region of interest" description="Disordered" evidence="4">
    <location>
        <begin position="366"/>
        <end position="404"/>
    </location>
</feature>
<feature type="domain" description="Chromo" evidence="5">
    <location>
        <begin position="105"/>
        <end position="166"/>
    </location>
</feature>
<dbReference type="AlphaFoldDB" id="A0A1C7MW71"/>
<accession>A0A1C7MW71</accession>
<feature type="region of interest" description="Disordered" evidence="4">
    <location>
        <begin position="38"/>
        <end position="105"/>
    </location>
</feature>
<gene>
    <name evidence="7" type="ORF">A0J61_10860</name>
</gene>
<feature type="compositionally biased region" description="Basic and acidic residues" evidence="4">
    <location>
        <begin position="243"/>
        <end position="257"/>
    </location>
</feature>
<comment type="caution">
    <text evidence="7">The sequence shown here is derived from an EMBL/GenBank/DDBJ whole genome shotgun (WGS) entry which is preliminary data.</text>
</comment>
<dbReference type="FunCoup" id="A0A1C7MW71">
    <property type="interactions" value="10"/>
</dbReference>
<evidence type="ECO:0000313" key="8">
    <source>
        <dbReference type="Proteomes" id="UP000093000"/>
    </source>
</evidence>
<evidence type="ECO:0000259" key="5">
    <source>
        <dbReference type="PROSITE" id="PS50013"/>
    </source>
</evidence>
<feature type="compositionally biased region" description="Basic and acidic residues" evidence="4">
    <location>
        <begin position="50"/>
        <end position="66"/>
    </location>
</feature>
<feature type="compositionally biased region" description="Polar residues" evidence="4">
    <location>
        <begin position="163"/>
        <end position="173"/>
    </location>
</feature>
<evidence type="ECO:0000313" key="7">
    <source>
        <dbReference type="EMBL" id="OBZ81091.1"/>
    </source>
</evidence>
<proteinExistence type="predicted"/>
<dbReference type="PROSITE" id="PS50013">
    <property type="entry name" value="CHROMO_2"/>
    <property type="match status" value="1"/>
</dbReference>
<reference evidence="7 8" key="1">
    <citation type="submission" date="2016-03" db="EMBL/GenBank/DDBJ databases">
        <title>Choanephora cucurbitarum.</title>
        <authorList>
            <person name="Min B."/>
            <person name="Park H."/>
            <person name="Park J.-H."/>
            <person name="Shin H.-D."/>
            <person name="Choi I.-G."/>
        </authorList>
    </citation>
    <scope>NUCLEOTIDE SEQUENCE [LARGE SCALE GENOMIC DNA]</scope>
    <source>
        <strain evidence="7 8">KUS-F28377</strain>
    </source>
</reference>
<dbReference type="InterPro" id="IPR016197">
    <property type="entry name" value="Chromo-like_dom_sf"/>
</dbReference>
<dbReference type="PROSITE" id="PS51536">
    <property type="entry name" value="TFG"/>
    <property type="match status" value="1"/>
</dbReference>
<evidence type="ECO:0000259" key="6">
    <source>
        <dbReference type="PROSITE" id="PS51536"/>
    </source>
</evidence>
<dbReference type="InterPro" id="IPR025768">
    <property type="entry name" value="TFG_box"/>
</dbReference>
<evidence type="ECO:0000256" key="1">
    <source>
        <dbReference type="ARBA" id="ARBA00004123"/>
    </source>
</evidence>
<dbReference type="PANTHER" id="PTHR22812">
    <property type="entry name" value="CHROMOBOX PROTEIN"/>
    <property type="match status" value="1"/>
</dbReference>
<dbReference type="GO" id="GO:0005634">
    <property type="term" value="C:nucleus"/>
    <property type="evidence" value="ECO:0007669"/>
    <property type="project" value="UniProtKB-SubCell"/>
</dbReference>